<dbReference type="GeneID" id="25250829"/>
<organism evidence="1 2">
    <name type="scientific">Eimeria tenella</name>
    <name type="common">Coccidian parasite</name>
    <dbReference type="NCBI Taxonomy" id="5802"/>
    <lineage>
        <taxon>Eukaryota</taxon>
        <taxon>Sar</taxon>
        <taxon>Alveolata</taxon>
        <taxon>Apicomplexa</taxon>
        <taxon>Conoidasida</taxon>
        <taxon>Coccidia</taxon>
        <taxon>Eucoccidiorida</taxon>
        <taxon>Eimeriorina</taxon>
        <taxon>Eimeriidae</taxon>
        <taxon>Eimeria</taxon>
    </lineage>
</organism>
<gene>
    <name evidence="1" type="ORF">ETH_00008135</name>
</gene>
<dbReference type="RefSeq" id="XP_013230591.1">
    <property type="nucleotide sequence ID" value="XM_013375137.1"/>
</dbReference>
<dbReference type="VEuPathDB" id="ToxoDB:ETH2_1010700"/>
<proteinExistence type="predicted"/>
<accession>U6KSD0</accession>
<dbReference type="EMBL" id="HG674709">
    <property type="protein sequence ID" value="CDJ39838.1"/>
    <property type="molecule type" value="Genomic_DNA"/>
</dbReference>
<dbReference type="AlphaFoldDB" id="U6KSD0"/>
<protein>
    <submittedName>
        <fullName evidence="1">Uncharacterized protein</fullName>
    </submittedName>
</protein>
<name>U6KSD0_EIMTE</name>
<dbReference type="VEuPathDB" id="ToxoDB:ETH_00008135"/>
<evidence type="ECO:0000313" key="2">
    <source>
        <dbReference type="Proteomes" id="UP000030747"/>
    </source>
</evidence>
<reference evidence="1" key="1">
    <citation type="submission" date="2013-10" db="EMBL/GenBank/DDBJ databases">
        <title>Genomic analysis of the causative agents of coccidiosis in chickens.</title>
        <authorList>
            <person name="Reid A.J."/>
            <person name="Blake D."/>
            <person name="Billington K."/>
            <person name="Browne H."/>
            <person name="Dunn M."/>
            <person name="Hung S."/>
            <person name="Kawahara F."/>
            <person name="Miranda-Saavedra D."/>
            <person name="Mourier T."/>
            <person name="Nagra H."/>
            <person name="Otto T.D."/>
            <person name="Rawlings N."/>
            <person name="Sanchez A."/>
            <person name="Sanders M."/>
            <person name="Subramaniam C."/>
            <person name="Tay Y."/>
            <person name="Dear P."/>
            <person name="Doerig C."/>
            <person name="Gruber A."/>
            <person name="Parkinson J."/>
            <person name="Shirley M."/>
            <person name="Wan K.L."/>
            <person name="Berriman M."/>
            <person name="Tomley F."/>
            <person name="Pain A."/>
        </authorList>
    </citation>
    <scope>NUCLEOTIDE SEQUENCE [LARGE SCALE GENOMIC DNA]</scope>
    <source>
        <strain evidence="1">Houghton</strain>
    </source>
</reference>
<sequence>MPCHISSTVGKLYKSVGFFHRQCCSWLQRSSSCSRNDKSAAAKAALAAAAASCSSCSTNDKATAAAAALPAAVAAGTTKVWLQEQL</sequence>
<dbReference type="Proteomes" id="UP000030747">
    <property type="component" value="Unassembled WGS sequence"/>
</dbReference>
<evidence type="ECO:0000313" key="1">
    <source>
        <dbReference type="EMBL" id="CDJ39838.1"/>
    </source>
</evidence>
<reference evidence="1" key="2">
    <citation type="submission" date="2013-10" db="EMBL/GenBank/DDBJ databases">
        <authorList>
            <person name="Aslett M."/>
        </authorList>
    </citation>
    <scope>NUCLEOTIDE SEQUENCE [LARGE SCALE GENOMIC DNA]</scope>
    <source>
        <strain evidence="1">Houghton</strain>
    </source>
</reference>
<keyword evidence="2" id="KW-1185">Reference proteome</keyword>